<dbReference type="Proteomes" id="UP000317178">
    <property type="component" value="Chromosome"/>
</dbReference>
<reference evidence="2 3" key="1">
    <citation type="submission" date="2019-02" db="EMBL/GenBank/DDBJ databases">
        <title>Deep-cultivation of Planctomycetes and their phenomic and genomic characterization uncovers novel biology.</title>
        <authorList>
            <person name="Wiegand S."/>
            <person name="Jogler M."/>
            <person name="Boedeker C."/>
            <person name="Pinto D."/>
            <person name="Vollmers J."/>
            <person name="Rivas-Marin E."/>
            <person name="Kohn T."/>
            <person name="Peeters S.H."/>
            <person name="Heuer A."/>
            <person name="Rast P."/>
            <person name="Oberbeckmann S."/>
            <person name="Bunk B."/>
            <person name="Jeske O."/>
            <person name="Meyerdierks A."/>
            <person name="Storesund J.E."/>
            <person name="Kallscheuer N."/>
            <person name="Luecker S."/>
            <person name="Lage O.M."/>
            <person name="Pohl T."/>
            <person name="Merkel B.J."/>
            <person name="Hornburger P."/>
            <person name="Mueller R.-W."/>
            <person name="Bruemmer F."/>
            <person name="Labrenz M."/>
            <person name="Spormann A.M."/>
            <person name="Op den Camp H."/>
            <person name="Overmann J."/>
            <person name="Amann R."/>
            <person name="Jetten M.S.M."/>
            <person name="Mascher T."/>
            <person name="Medema M.H."/>
            <person name="Devos D.P."/>
            <person name="Kaster A.-K."/>
            <person name="Ovreas L."/>
            <person name="Rohde M."/>
            <person name="Galperin M.Y."/>
            <person name="Jogler C."/>
        </authorList>
    </citation>
    <scope>NUCLEOTIDE SEQUENCE [LARGE SCALE GENOMIC DNA]</scope>
    <source>
        <strain evidence="2 3">Pla110</strain>
    </source>
</reference>
<protein>
    <recommendedName>
        <fullName evidence="4">SMB domain-containing protein</fullName>
    </recommendedName>
</protein>
<keyword evidence="3" id="KW-1185">Reference proteome</keyword>
<dbReference type="EMBL" id="CP036281">
    <property type="protein sequence ID" value="QDU80765.1"/>
    <property type="molecule type" value="Genomic_DNA"/>
</dbReference>
<dbReference type="AlphaFoldDB" id="A0A518CNG1"/>
<name>A0A518CNG1_9PLAN</name>
<accession>A0A518CNG1</accession>
<feature type="chain" id="PRO_5021705969" description="SMB domain-containing protein" evidence="1">
    <location>
        <begin position="24"/>
        <end position="141"/>
    </location>
</feature>
<evidence type="ECO:0008006" key="4">
    <source>
        <dbReference type="Google" id="ProtNLM"/>
    </source>
</evidence>
<evidence type="ECO:0000313" key="2">
    <source>
        <dbReference type="EMBL" id="QDU80765.1"/>
    </source>
</evidence>
<gene>
    <name evidence="2" type="ORF">Pla110_24980</name>
</gene>
<proteinExistence type="predicted"/>
<sequence precursor="true">MSRKLVCLLGFLTAWGFVNLTVAQEPQLFPASSCELTCDTVTCDTGTYDTGTCDSMMEGSDDCCPCHHDCVGSCFPANCCCDDYTPRPFPRSCYPTYPSWYKCVPAGDVSCSGSPRPSKEKRTWWFISKCHTLREALWLDP</sequence>
<evidence type="ECO:0000313" key="3">
    <source>
        <dbReference type="Proteomes" id="UP000317178"/>
    </source>
</evidence>
<evidence type="ECO:0000256" key="1">
    <source>
        <dbReference type="SAM" id="SignalP"/>
    </source>
</evidence>
<organism evidence="2 3">
    <name type="scientific">Polystyrenella longa</name>
    <dbReference type="NCBI Taxonomy" id="2528007"/>
    <lineage>
        <taxon>Bacteria</taxon>
        <taxon>Pseudomonadati</taxon>
        <taxon>Planctomycetota</taxon>
        <taxon>Planctomycetia</taxon>
        <taxon>Planctomycetales</taxon>
        <taxon>Planctomycetaceae</taxon>
        <taxon>Polystyrenella</taxon>
    </lineage>
</organism>
<dbReference type="KEGG" id="plon:Pla110_24980"/>
<keyword evidence="1" id="KW-0732">Signal</keyword>
<feature type="signal peptide" evidence="1">
    <location>
        <begin position="1"/>
        <end position="23"/>
    </location>
</feature>